<evidence type="ECO:0000313" key="2">
    <source>
        <dbReference type="EMBL" id="QDV05253.1"/>
    </source>
</evidence>
<dbReference type="EMBL" id="CP036434">
    <property type="protein sequence ID" value="QDV05253.1"/>
    <property type="molecule type" value="Genomic_DNA"/>
</dbReference>
<organism evidence="2 3">
    <name type="scientific">Saltatorellus ferox</name>
    <dbReference type="NCBI Taxonomy" id="2528018"/>
    <lineage>
        <taxon>Bacteria</taxon>
        <taxon>Pseudomonadati</taxon>
        <taxon>Planctomycetota</taxon>
        <taxon>Planctomycetia</taxon>
        <taxon>Planctomycetia incertae sedis</taxon>
        <taxon>Saltatorellus</taxon>
    </lineage>
</organism>
<evidence type="ECO:0000313" key="3">
    <source>
        <dbReference type="Proteomes" id="UP000320390"/>
    </source>
</evidence>
<protein>
    <submittedName>
        <fullName evidence="2">Uncharacterized protein</fullName>
    </submittedName>
</protein>
<name>A0A518EME3_9BACT</name>
<keyword evidence="1" id="KW-0732">Signal</keyword>
<dbReference type="OrthoDB" id="304343at2"/>
<gene>
    <name evidence="2" type="ORF">Poly30_07490</name>
</gene>
<accession>A0A518EME3</accession>
<keyword evidence="3" id="KW-1185">Reference proteome</keyword>
<dbReference type="Proteomes" id="UP000320390">
    <property type="component" value="Chromosome"/>
</dbReference>
<feature type="signal peptide" evidence="1">
    <location>
        <begin position="1"/>
        <end position="20"/>
    </location>
</feature>
<reference evidence="2 3" key="1">
    <citation type="submission" date="2019-02" db="EMBL/GenBank/DDBJ databases">
        <title>Deep-cultivation of Planctomycetes and their phenomic and genomic characterization uncovers novel biology.</title>
        <authorList>
            <person name="Wiegand S."/>
            <person name="Jogler M."/>
            <person name="Boedeker C."/>
            <person name="Pinto D."/>
            <person name="Vollmers J."/>
            <person name="Rivas-Marin E."/>
            <person name="Kohn T."/>
            <person name="Peeters S.H."/>
            <person name="Heuer A."/>
            <person name="Rast P."/>
            <person name="Oberbeckmann S."/>
            <person name="Bunk B."/>
            <person name="Jeske O."/>
            <person name="Meyerdierks A."/>
            <person name="Storesund J.E."/>
            <person name="Kallscheuer N."/>
            <person name="Luecker S."/>
            <person name="Lage O.M."/>
            <person name="Pohl T."/>
            <person name="Merkel B.J."/>
            <person name="Hornburger P."/>
            <person name="Mueller R.-W."/>
            <person name="Bruemmer F."/>
            <person name="Labrenz M."/>
            <person name="Spormann A.M."/>
            <person name="Op den Camp H."/>
            <person name="Overmann J."/>
            <person name="Amann R."/>
            <person name="Jetten M.S.M."/>
            <person name="Mascher T."/>
            <person name="Medema M.H."/>
            <person name="Devos D.P."/>
            <person name="Kaster A.-K."/>
            <person name="Ovreas L."/>
            <person name="Rohde M."/>
            <person name="Galperin M.Y."/>
            <person name="Jogler C."/>
        </authorList>
    </citation>
    <scope>NUCLEOTIDE SEQUENCE [LARGE SCALE GENOMIC DNA]</scope>
    <source>
        <strain evidence="2 3">Poly30</strain>
    </source>
</reference>
<evidence type="ECO:0000256" key="1">
    <source>
        <dbReference type="SAM" id="SignalP"/>
    </source>
</evidence>
<dbReference type="RefSeq" id="WP_145194668.1">
    <property type="nucleotide sequence ID" value="NZ_CP036434.1"/>
</dbReference>
<sequence precursor="true">MLLLAYLAALSLQATTPDVATPDGASPPQEAVFQPSQWIAPAPAPSFHRSDEQLADASQVDLQIPEIVYTDEIDGVLWARTRDYKVRVTGDEFTYFPFLGSDAKQHWPVSWRLSSVRIGGEEVALTDGRALHSHEKFVQDLGDVDVVYDLFTDHVAQTVVVDLAGRSGAAVVEFELTTELATKLAGNALNFDGERGGVRVSRPFAVESSGRQRPIFVELEGSTLRMEVDAEIVSRSGSTLVIDPFISTFSVDTVISPQYEPDVSYCYATDTFTYVYTDGFTNGDLDIYVTRVDSSGGFVGGIYVDLTTEYWSKPKVASAQFHSQQLVVARRWISGPGQTFEVMGRVLTTASTSQTVGPPIVIGDATNWNNSDPDVGGSQRNAADAQFIVCWTREFNSGSLQARHRLVSSTGTLGPLQATFPSTNQQPGVKVSHSTGDPTAVNRWNVAVEEHGTTAPYSRAVVGLQFAPNGVRIAGALYRDSVAPLYNGQPTKSHMDVSDGIVKFGNSEPTYMIAWERRGLIGVFIRYDTLIDRRLLVRWSQGTQRHRRRDRQAQVSTTAERFIVTGSPWTRLVAQDRWAHVSVFDLTDRDKIVPSEAMVEYDRCNALFNDPDGFPFPLAVASRFSGGFQTSRYAHLGWSKYCPGVTTERDVSGALFTANSPPAIGITLPCFNSNNASRRAAMAVLWGNRTTTSYKTLAVSFLPPGGLALAFAGPSPAGATTNAYGVFLWPLCMDVSQSTGIPFVADSTGSATVNFDPTSLPYGLGGSSAMAGQTWGFQVVYPDTTTPGTPMRQSNVVYLDF</sequence>
<proteinExistence type="predicted"/>
<feature type="chain" id="PRO_5022006384" evidence="1">
    <location>
        <begin position="21"/>
        <end position="801"/>
    </location>
</feature>
<dbReference type="AlphaFoldDB" id="A0A518EME3"/>